<gene>
    <name evidence="8" type="primary">argR</name>
    <name evidence="12" type="ORF">CLV29_0686</name>
</gene>
<protein>
    <recommendedName>
        <fullName evidence="8 9">Arginine repressor</fullName>
    </recommendedName>
</protein>
<dbReference type="NCBIfam" id="NF002880">
    <property type="entry name" value="PRK03341.1"/>
    <property type="match status" value="1"/>
</dbReference>
<evidence type="ECO:0000313" key="12">
    <source>
        <dbReference type="EMBL" id="TDT33088.1"/>
    </source>
</evidence>
<dbReference type="NCBIfam" id="TIGR01529">
    <property type="entry name" value="argR_whole"/>
    <property type="match status" value="1"/>
</dbReference>
<dbReference type="GO" id="GO:0006526">
    <property type="term" value="P:L-arginine biosynthetic process"/>
    <property type="evidence" value="ECO:0007669"/>
    <property type="project" value="UniProtKB-UniPathway"/>
</dbReference>
<evidence type="ECO:0000256" key="9">
    <source>
        <dbReference type="NCBIfam" id="TIGR01529"/>
    </source>
</evidence>
<dbReference type="RefSeq" id="WP_133753655.1">
    <property type="nucleotide sequence ID" value="NZ_CP171129.1"/>
</dbReference>
<evidence type="ECO:0000256" key="7">
    <source>
        <dbReference type="ARBA" id="ARBA00023163"/>
    </source>
</evidence>
<dbReference type="InterPro" id="IPR036251">
    <property type="entry name" value="Arg_repress_C_sf"/>
</dbReference>
<dbReference type="PANTHER" id="PTHR34471:SF1">
    <property type="entry name" value="ARGININE REPRESSOR"/>
    <property type="match status" value="1"/>
</dbReference>
<dbReference type="GO" id="GO:0051259">
    <property type="term" value="P:protein complex oligomerization"/>
    <property type="evidence" value="ECO:0007669"/>
    <property type="project" value="InterPro"/>
</dbReference>
<dbReference type="Pfam" id="PF01316">
    <property type="entry name" value="Arg_repressor"/>
    <property type="match status" value="1"/>
</dbReference>
<feature type="domain" description="Arginine repressor DNA-binding" evidence="10">
    <location>
        <begin position="6"/>
        <end position="72"/>
    </location>
</feature>
<keyword evidence="6 8" id="KW-0238">DNA-binding</keyword>
<evidence type="ECO:0000256" key="1">
    <source>
        <dbReference type="ARBA" id="ARBA00004496"/>
    </source>
</evidence>
<reference evidence="12 13" key="1">
    <citation type="submission" date="2019-03" db="EMBL/GenBank/DDBJ databases">
        <title>Genomic Encyclopedia of Archaeal and Bacterial Type Strains, Phase II (KMG-II): from individual species to whole genera.</title>
        <authorList>
            <person name="Goeker M."/>
        </authorList>
    </citation>
    <scope>NUCLEOTIDE SEQUENCE [LARGE SCALE GENOMIC DNA]</scope>
    <source>
        <strain evidence="12 13">DSM 24323</strain>
    </source>
</reference>
<dbReference type="InterPro" id="IPR020900">
    <property type="entry name" value="Arg_repress_DNA-bd"/>
</dbReference>
<sequence length="163" mass="16849">MSAPTTKAARQNLIISLVGGQAIRSQSDLAELLNVHGIEVSQGTLSKDLLEIGAMRVRSSDGQLIYAVPGEGGDRSATAAESGTFEKRLTRVCEELLVSAEGSANLAVLRTPPGAAQYVASAIDRVAWPDILGTIAGDDTVMVISRDGAGGAALAERFLSLNA</sequence>
<dbReference type="InterPro" id="IPR001669">
    <property type="entry name" value="Arg_repress"/>
</dbReference>
<dbReference type="InterPro" id="IPR020899">
    <property type="entry name" value="Arg_repress_C"/>
</dbReference>
<dbReference type="SUPFAM" id="SSF55252">
    <property type="entry name" value="C-terminal domain of arginine repressor"/>
    <property type="match status" value="1"/>
</dbReference>
<dbReference type="Gene3D" id="3.30.1360.40">
    <property type="match status" value="1"/>
</dbReference>
<evidence type="ECO:0000259" key="10">
    <source>
        <dbReference type="Pfam" id="PF01316"/>
    </source>
</evidence>
<dbReference type="InterPro" id="IPR036390">
    <property type="entry name" value="WH_DNA-bd_sf"/>
</dbReference>
<comment type="pathway">
    <text evidence="8">Amino-acid biosynthesis; L-arginine biosynthesis [regulation].</text>
</comment>
<dbReference type="AlphaFoldDB" id="A0A4V3ENJ3"/>
<keyword evidence="8" id="KW-0028">Amino-acid biosynthesis</keyword>
<dbReference type="PANTHER" id="PTHR34471">
    <property type="entry name" value="ARGININE REPRESSOR"/>
    <property type="match status" value="1"/>
</dbReference>
<dbReference type="GO" id="GO:0005737">
    <property type="term" value="C:cytoplasm"/>
    <property type="evidence" value="ECO:0007669"/>
    <property type="project" value="UniProtKB-SubCell"/>
</dbReference>
<evidence type="ECO:0000256" key="8">
    <source>
        <dbReference type="HAMAP-Rule" id="MF_00173"/>
    </source>
</evidence>
<dbReference type="Pfam" id="PF02863">
    <property type="entry name" value="Arg_repressor_C"/>
    <property type="match status" value="1"/>
</dbReference>
<evidence type="ECO:0000256" key="2">
    <source>
        <dbReference type="ARBA" id="ARBA00008316"/>
    </source>
</evidence>
<dbReference type="GO" id="GO:1900079">
    <property type="term" value="P:regulation of arginine biosynthetic process"/>
    <property type="evidence" value="ECO:0007669"/>
    <property type="project" value="UniProtKB-UniRule"/>
</dbReference>
<dbReference type="HAMAP" id="MF_00173">
    <property type="entry name" value="Arg_repressor"/>
    <property type="match status" value="1"/>
</dbReference>
<name>A0A4V3ENJ3_9ACTN</name>
<comment type="subcellular location">
    <subcellularLocation>
        <location evidence="1 8">Cytoplasm</location>
    </subcellularLocation>
</comment>
<dbReference type="GO" id="GO:0003677">
    <property type="term" value="F:DNA binding"/>
    <property type="evidence" value="ECO:0007669"/>
    <property type="project" value="UniProtKB-KW"/>
</dbReference>
<dbReference type="SUPFAM" id="SSF46785">
    <property type="entry name" value="Winged helix' DNA-binding domain"/>
    <property type="match status" value="1"/>
</dbReference>
<organism evidence="12 13">
    <name type="scientific">Naumannella halotolerans</name>
    <dbReference type="NCBI Taxonomy" id="993414"/>
    <lineage>
        <taxon>Bacteria</taxon>
        <taxon>Bacillati</taxon>
        <taxon>Actinomycetota</taxon>
        <taxon>Actinomycetes</taxon>
        <taxon>Propionibacteriales</taxon>
        <taxon>Propionibacteriaceae</taxon>
        <taxon>Naumannella</taxon>
    </lineage>
</organism>
<comment type="similarity">
    <text evidence="2 8">Belongs to the ArgR family.</text>
</comment>
<feature type="domain" description="Arginine repressor C-terminal" evidence="11">
    <location>
        <begin position="94"/>
        <end position="159"/>
    </location>
</feature>
<keyword evidence="3 8" id="KW-0963">Cytoplasm</keyword>
<evidence type="ECO:0000256" key="6">
    <source>
        <dbReference type="ARBA" id="ARBA00023125"/>
    </source>
</evidence>
<keyword evidence="8" id="KW-0055">Arginine biosynthesis</keyword>
<evidence type="ECO:0000313" key="13">
    <source>
        <dbReference type="Proteomes" id="UP000295371"/>
    </source>
</evidence>
<accession>A0A4V3ENJ3</accession>
<evidence type="ECO:0000256" key="4">
    <source>
        <dbReference type="ARBA" id="ARBA00022491"/>
    </source>
</evidence>
<dbReference type="GO" id="GO:0034618">
    <property type="term" value="F:arginine binding"/>
    <property type="evidence" value="ECO:0007669"/>
    <property type="project" value="InterPro"/>
</dbReference>
<evidence type="ECO:0000256" key="5">
    <source>
        <dbReference type="ARBA" id="ARBA00023015"/>
    </source>
</evidence>
<dbReference type="PRINTS" id="PR01467">
    <property type="entry name" value="ARGREPRESSOR"/>
</dbReference>
<dbReference type="OrthoDB" id="7060358at2"/>
<dbReference type="InterPro" id="IPR036388">
    <property type="entry name" value="WH-like_DNA-bd_sf"/>
</dbReference>
<comment type="caution">
    <text evidence="12">The sequence shown here is derived from an EMBL/GenBank/DDBJ whole genome shotgun (WGS) entry which is preliminary data.</text>
</comment>
<evidence type="ECO:0000256" key="3">
    <source>
        <dbReference type="ARBA" id="ARBA00022490"/>
    </source>
</evidence>
<comment type="function">
    <text evidence="8">Regulates arginine biosynthesis genes.</text>
</comment>
<evidence type="ECO:0000259" key="11">
    <source>
        <dbReference type="Pfam" id="PF02863"/>
    </source>
</evidence>
<keyword evidence="7 8" id="KW-0804">Transcription</keyword>
<keyword evidence="13" id="KW-1185">Reference proteome</keyword>
<dbReference type="Proteomes" id="UP000295371">
    <property type="component" value="Unassembled WGS sequence"/>
</dbReference>
<dbReference type="GO" id="GO:0003700">
    <property type="term" value="F:DNA-binding transcription factor activity"/>
    <property type="evidence" value="ECO:0007669"/>
    <property type="project" value="UniProtKB-UniRule"/>
</dbReference>
<proteinExistence type="inferred from homology"/>
<keyword evidence="5 8" id="KW-0805">Transcription regulation</keyword>
<dbReference type="UniPathway" id="UPA00068"/>
<dbReference type="Gene3D" id="1.10.10.10">
    <property type="entry name" value="Winged helix-like DNA-binding domain superfamily/Winged helix DNA-binding domain"/>
    <property type="match status" value="1"/>
</dbReference>
<dbReference type="EMBL" id="SOAW01000001">
    <property type="protein sequence ID" value="TDT33088.1"/>
    <property type="molecule type" value="Genomic_DNA"/>
</dbReference>
<keyword evidence="4 8" id="KW-0678">Repressor</keyword>